<name>A0ABU5DKS3_9BURK</name>
<evidence type="ECO:0000313" key="3">
    <source>
        <dbReference type="Proteomes" id="UP001285263"/>
    </source>
</evidence>
<evidence type="ECO:0008006" key="4">
    <source>
        <dbReference type="Google" id="ProtNLM"/>
    </source>
</evidence>
<comment type="caution">
    <text evidence="2">The sequence shown here is derived from an EMBL/GenBank/DDBJ whole genome shotgun (WGS) entry which is preliminary data.</text>
</comment>
<dbReference type="Proteomes" id="UP001285263">
    <property type="component" value="Unassembled WGS sequence"/>
</dbReference>
<dbReference type="RefSeq" id="WP_320424875.1">
    <property type="nucleotide sequence ID" value="NZ_JAXCLA010000007.1"/>
</dbReference>
<feature type="chain" id="PRO_5046747261" description="PEP-CTERM protein-sorting domain-containing protein" evidence="1">
    <location>
        <begin position="30"/>
        <end position="355"/>
    </location>
</feature>
<accession>A0ABU5DKS3</accession>
<keyword evidence="3" id="KW-1185">Reference proteome</keyword>
<feature type="signal peptide" evidence="1">
    <location>
        <begin position="1"/>
        <end position="29"/>
    </location>
</feature>
<proteinExistence type="predicted"/>
<evidence type="ECO:0000256" key="1">
    <source>
        <dbReference type="SAM" id="SignalP"/>
    </source>
</evidence>
<organism evidence="2 3">
    <name type="scientific">Roseateles agri</name>
    <dbReference type="NCBI Taxonomy" id="3098619"/>
    <lineage>
        <taxon>Bacteria</taxon>
        <taxon>Pseudomonadati</taxon>
        <taxon>Pseudomonadota</taxon>
        <taxon>Betaproteobacteria</taxon>
        <taxon>Burkholderiales</taxon>
        <taxon>Sphaerotilaceae</taxon>
        <taxon>Roseateles</taxon>
    </lineage>
</organism>
<protein>
    <recommendedName>
        <fullName evidence="4">PEP-CTERM protein-sorting domain-containing protein</fullName>
    </recommendedName>
</protein>
<evidence type="ECO:0000313" key="2">
    <source>
        <dbReference type="EMBL" id="MDY0746903.1"/>
    </source>
</evidence>
<sequence>MFLRKSFAGRFALTLGLTVSATLPSPATAAMELYSIAFNGVGTMPASGTFLYDTTHASFASFTVSWAGQSFDLTAAANAPAVGSACGGGSPSVAATWSLLGHGLCDGLYYRWFGNSSGASSSFSFNASTLALPEQLAARISAEASGSGAPLPEFGTGDWTVSATAMPLTHLIHFSGVGEVPAIGYASYDPSAAHFGLVLVSWNGQWLDMTEAANMPTLGTACPGEVSSPGAGFALLSHGLCDGLYYRWFANDNAPAGSFAFSAATLALPEQLAVRFGVATVAGDLPGGDFGAGEWTLEALSAVPEPSRVLLLLGGLCLLALQGRLVTGRGRMDQRSVAELRVRTNYRRLTARQRH</sequence>
<reference evidence="2 3" key="1">
    <citation type="submission" date="2023-11" db="EMBL/GenBank/DDBJ databases">
        <title>Paucibacter sp. nov., isolated from fresh soil in Korea.</title>
        <authorList>
            <person name="Le N.T.T."/>
        </authorList>
    </citation>
    <scope>NUCLEOTIDE SEQUENCE [LARGE SCALE GENOMIC DNA]</scope>
    <source>
        <strain evidence="2 3">R3-3</strain>
    </source>
</reference>
<dbReference type="EMBL" id="JAXCLA010000007">
    <property type="protein sequence ID" value="MDY0746903.1"/>
    <property type="molecule type" value="Genomic_DNA"/>
</dbReference>
<gene>
    <name evidence="2" type="ORF">SNE35_20490</name>
</gene>
<keyword evidence="1" id="KW-0732">Signal</keyword>